<name>A0ABD7SU13_VIBCL</name>
<evidence type="ECO:0000259" key="2">
    <source>
        <dbReference type="PROSITE" id="PS50883"/>
    </source>
</evidence>
<evidence type="ECO:0000313" key="4">
    <source>
        <dbReference type="Proteomes" id="UP000323819"/>
    </source>
</evidence>
<keyword evidence="1" id="KW-0472">Membrane</keyword>
<dbReference type="EMBL" id="VSIJ01000005">
    <property type="protein sequence ID" value="TXX67451.1"/>
    <property type="molecule type" value="Genomic_DNA"/>
</dbReference>
<dbReference type="SUPFAM" id="SSF141868">
    <property type="entry name" value="EAL domain-like"/>
    <property type="match status" value="1"/>
</dbReference>
<dbReference type="InterPro" id="IPR001633">
    <property type="entry name" value="EAL_dom"/>
</dbReference>
<feature type="domain" description="EAL" evidence="2">
    <location>
        <begin position="60"/>
        <end position="317"/>
    </location>
</feature>
<dbReference type="Pfam" id="PF00563">
    <property type="entry name" value="EAL"/>
    <property type="match status" value="1"/>
</dbReference>
<sequence>MTILKIKQWHINNQKLGFNNWSLVEKVSAGVIVSGLFLAHPLGGFVAGLLLPIIYPTTSKSLSRKKLKRFIKENKVSSYYQAKFDTERNVCGCEALARITEGEVTIYPNEFIELALRTGQIAGIDKLMLLNSIQDLKRWIEKGLVSKDFVLSFNVDRATLLNNRIVDDIISIIINCEVPPSMLEIEVTERTIDSDKIEDKQLVLSNIMRIKETTGIRLAIDDFTLGHSSAETLLTLPVDTIKIDRFFVTIENAAKFKFIKLISSFAVEMGCKTVLEGIETEEQHEHFSQISINEFQGFLFHKPSNNSDFEKMLISKLQ</sequence>
<keyword evidence="1" id="KW-1133">Transmembrane helix</keyword>
<dbReference type="PROSITE" id="PS50883">
    <property type="entry name" value="EAL"/>
    <property type="match status" value="1"/>
</dbReference>
<dbReference type="RefSeq" id="WP_050916524.1">
    <property type="nucleotide sequence ID" value="NZ_JBGGTR010000001.1"/>
</dbReference>
<comment type="caution">
    <text evidence="3">The sequence shown here is derived from an EMBL/GenBank/DDBJ whole genome shotgun (WGS) entry which is preliminary data.</text>
</comment>
<dbReference type="InterPro" id="IPR050706">
    <property type="entry name" value="Cyclic-di-GMP_PDE-like"/>
</dbReference>
<dbReference type="CDD" id="cd01948">
    <property type="entry name" value="EAL"/>
    <property type="match status" value="1"/>
</dbReference>
<reference evidence="3 4" key="1">
    <citation type="submission" date="2019-06" db="EMBL/GenBank/DDBJ databases">
        <title>Vibrio cholerae phylogeny based on whole-genome sequencing reveals genetic diversity and population strucutre.</title>
        <authorList>
            <person name="Zhiqiu Y."/>
            <person name="Bin L."/>
            <person name="Lingyan J."/>
        </authorList>
    </citation>
    <scope>NUCLEOTIDE SEQUENCE [LARGE SCALE GENOMIC DNA]</scope>
    <source>
        <strain evidence="3 4">N2814</strain>
    </source>
</reference>
<dbReference type="SMART" id="SM00052">
    <property type="entry name" value="EAL"/>
    <property type="match status" value="1"/>
</dbReference>
<dbReference type="AlphaFoldDB" id="A0ABD7SU13"/>
<dbReference type="PANTHER" id="PTHR33121">
    <property type="entry name" value="CYCLIC DI-GMP PHOSPHODIESTERASE PDEF"/>
    <property type="match status" value="1"/>
</dbReference>
<proteinExistence type="predicted"/>
<accession>A0ABD7SU13</accession>
<dbReference type="InterPro" id="IPR035919">
    <property type="entry name" value="EAL_sf"/>
</dbReference>
<dbReference type="PANTHER" id="PTHR33121:SF70">
    <property type="entry name" value="SIGNALING PROTEIN YKOW"/>
    <property type="match status" value="1"/>
</dbReference>
<protein>
    <submittedName>
        <fullName evidence="3">EAL domain-containing protein</fullName>
    </submittedName>
</protein>
<gene>
    <name evidence="3" type="ORF">FXF03_02400</name>
</gene>
<keyword evidence="1" id="KW-0812">Transmembrane</keyword>
<dbReference type="Gene3D" id="3.20.20.450">
    <property type="entry name" value="EAL domain"/>
    <property type="match status" value="1"/>
</dbReference>
<evidence type="ECO:0000256" key="1">
    <source>
        <dbReference type="SAM" id="Phobius"/>
    </source>
</evidence>
<evidence type="ECO:0000313" key="3">
    <source>
        <dbReference type="EMBL" id="TXX67451.1"/>
    </source>
</evidence>
<dbReference type="Proteomes" id="UP000323819">
    <property type="component" value="Unassembled WGS sequence"/>
</dbReference>
<feature type="transmembrane region" description="Helical" evidence="1">
    <location>
        <begin position="31"/>
        <end position="55"/>
    </location>
</feature>
<organism evidence="3 4">
    <name type="scientific">Vibrio cholerae</name>
    <dbReference type="NCBI Taxonomy" id="666"/>
    <lineage>
        <taxon>Bacteria</taxon>
        <taxon>Pseudomonadati</taxon>
        <taxon>Pseudomonadota</taxon>
        <taxon>Gammaproteobacteria</taxon>
        <taxon>Vibrionales</taxon>
        <taxon>Vibrionaceae</taxon>
        <taxon>Vibrio</taxon>
    </lineage>
</organism>